<comment type="caution">
    <text evidence="1">The sequence shown here is derived from an EMBL/GenBank/DDBJ whole genome shotgun (WGS) entry which is preliminary data.</text>
</comment>
<dbReference type="AlphaFoldDB" id="A0A9K3DFP0"/>
<gene>
    <name evidence="1" type="ORF">HanXRQr2_Chr17g0785301</name>
</gene>
<reference evidence="1" key="1">
    <citation type="journal article" date="2017" name="Nature">
        <title>The sunflower genome provides insights into oil metabolism, flowering and Asterid evolution.</title>
        <authorList>
            <person name="Badouin H."/>
            <person name="Gouzy J."/>
            <person name="Grassa C.J."/>
            <person name="Murat F."/>
            <person name="Staton S.E."/>
            <person name="Cottret L."/>
            <person name="Lelandais-Briere C."/>
            <person name="Owens G.L."/>
            <person name="Carrere S."/>
            <person name="Mayjonade B."/>
            <person name="Legrand L."/>
            <person name="Gill N."/>
            <person name="Kane N.C."/>
            <person name="Bowers J.E."/>
            <person name="Hubner S."/>
            <person name="Bellec A."/>
            <person name="Berard A."/>
            <person name="Berges H."/>
            <person name="Blanchet N."/>
            <person name="Boniface M.C."/>
            <person name="Brunel D."/>
            <person name="Catrice O."/>
            <person name="Chaidir N."/>
            <person name="Claudel C."/>
            <person name="Donnadieu C."/>
            <person name="Faraut T."/>
            <person name="Fievet G."/>
            <person name="Helmstetter N."/>
            <person name="King M."/>
            <person name="Knapp S.J."/>
            <person name="Lai Z."/>
            <person name="Le Paslier M.C."/>
            <person name="Lippi Y."/>
            <person name="Lorenzon L."/>
            <person name="Mandel J.R."/>
            <person name="Marage G."/>
            <person name="Marchand G."/>
            <person name="Marquand E."/>
            <person name="Bret-Mestries E."/>
            <person name="Morien E."/>
            <person name="Nambeesan S."/>
            <person name="Nguyen T."/>
            <person name="Pegot-Espagnet P."/>
            <person name="Pouilly N."/>
            <person name="Raftis F."/>
            <person name="Sallet E."/>
            <person name="Schiex T."/>
            <person name="Thomas J."/>
            <person name="Vandecasteele C."/>
            <person name="Vares D."/>
            <person name="Vear F."/>
            <person name="Vautrin S."/>
            <person name="Crespi M."/>
            <person name="Mangin B."/>
            <person name="Burke J.M."/>
            <person name="Salse J."/>
            <person name="Munos S."/>
            <person name="Vincourt P."/>
            <person name="Rieseberg L.H."/>
            <person name="Langlade N.B."/>
        </authorList>
    </citation>
    <scope>NUCLEOTIDE SEQUENCE</scope>
    <source>
        <tissue evidence="1">Leaves</tissue>
    </source>
</reference>
<keyword evidence="2" id="KW-1185">Reference proteome</keyword>
<evidence type="ECO:0000313" key="1">
    <source>
        <dbReference type="EMBL" id="KAF5753903.1"/>
    </source>
</evidence>
<name>A0A9K3DFP0_HELAN</name>
<dbReference type="EMBL" id="MNCJ02000332">
    <property type="protein sequence ID" value="KAF5753903.1"/>
    <property type="molecule type" value="Genomic_DNA"/>
</dbReference>
<dbReference type="Gramene" id="mRNA:HanXRQr2_Chr17g0785301">
    <property type="protein sequence ID" value="mRNA:HanXRQr2_Chr17g0785301"/>
    <property type="gene ID" value="HanXRQr2_Chr17g0785301"/>
</dbReference>
<sequence>MVLPEDTKAYEIMAELRVILVDANRAHLERGKAQVAGNKLTVGESLVQIQSCFENLNVQVQQRAENACLVILKLHQVDELLTRLPASERAKIQPCFDSLRAEAFIAIGKLAEDVTILADENQIRIHQLTAPLPASERAMIQPCFDILRAEAFIAIRKLAEDVTILADENQIRIHQLTATLKPSS</sequence>
<reference evidence="1" key="2">
    <citation type="submission" date="2020-06" db="EMBL/GenBank/DDBJ databases">
        <title>Helianthus annuus Genome sequencing and assembly Release 2.</title>
        <authorList>
            <person name="Gouzy J."/>
            <person name="Langlade N."/>
            <person name="Munos S."/>
        </authorList>
    </citation>
    <scope>NUCLEOTIDE SEQUENCE</scope>
    <source>
        <tissue evidence="1">Leaves</tissue>
    </source>
</reference>
<proteinExistence type="predicted"/>
<dbReference type="Proteomes" id="UP000215914">
    <property type="component" value="Unassembled WGS sequence"/>
</dbReference>
<accession>A0A9K3DFP0</accession>
<protein>
    <submittedName>
        <fullName evidence="1">Uncharacterized protein</fullName>
    </submittedName>
</protein>
<evidence type="ECO:0000313" key="2">
    <source>
        <dbReference type="Proteomes" id="UP000215914"/>
    </source>
</evidence>
<organism evidence="1 2">
    <name type="scientific">Helianthus annuus</name>
    <name type="common">Common sunflower</name>
    <dbReference type="NCBI Taxonomy" id="4232"/>
    <lineage>
        <taxon>Eukaryota</taxon>
        <taxon>Viridiplantae</taxon>
        <taxon>Streptophyta</taxon>
        <taxon>Embryophyta</taxon>
        <taxon>Tracheophyta</taxon>
        <taxon>Spermatophyta</taxon>
        <taxon>Magnoliopsida</taxon>
        <taxon>eudicotyledons</taxon>
        <taxon>Gunneridae</taxon>
        <taxon>Pentapetalae</taxon>
        <taxon>asterids</taxon>
        <taxon>campanulids</taxon>
        <taxon>Asterales</taxon>
        <taxon>Asteraceae</taxon>
        <taxon>Asteroideae</taxon>
        <taxon>Heliantheae alliance</taxon>
        <taxon>Heliantheae</taxon>
        <taxon>Helianthus</taxon>
    </lineage>
</organism>